<feature type="chain" id="PRO_5019566277" evidence="2">
    <location>
        <begin position="23"/>
        <end position="97"/>
    </location>
</feature>
<reference evidence="4" key="2">
    <citation type="journal article" date="2017" name="Nat. Plants">
        <title>The Aegilops tauschii genome reveals multiple impacts of transposons.</title>
        <authorList>
            <person name="Zhao G."/>
            <person name="Zou C."/>
            <person name="Li K."/>
            <person name="Wang K."/>
            <person name="Li T."/>
            <person name="Gao L."/>
            <person name="Zhang X."/>
            <person name="Wang H."/>
            <person name="Yang Z."/>
            <person name="Liu X."/>
            <person name="Jiang W."/>
            <person name="Mao L."/>
            <person name="Kong X."/>
            <person name="Jiao Y."/>
            <person name="Jia J."/>
        </authorList>
    </citation>
    <scope>NUCLEOTIDE SEQUENCE [LARGE SCALE GENOMIC DNA]</scope>
    <source>
        <strain evidence="4">cv. AL8/78</strain>
    </source>
</reference>
<accession>A0A453IEL2</accession>
<reference evidence="3" key="3">
    <citation type="journal article" date="2017" name="Nature">
        <title>Genome sequence of the progenitor of the wheat D genome Aegilops tauschii.</title>
        <authorList>
            <person name="Luo M.C."/>
            <person name="Gu Y.Q."/>
            <person name="Puiu D."/>
            <person name="Wang H."/>
            <person name="Twardziok S.O."/>
            <person name="Deal K.R."/>
            <person name="Huo N."/>
            <person name="Zhu T."/>
            <person name="Wang L."/>
            <person name="Wang Y."/>
            <person name="McGuire P.E."/>
            <person name="Liu S."/>
            <person name="Long H."/>
            <person name="Ramasamy R.K."/>
            <person name="Rodriguez J.C."/>
            <person name="Van S.L."/>
            <person name="Yuan L."/>
            <person name="Wang Z."/>
            <person name="Xia Z."/>
            <person name="Xiao L."/>
            <person name="Anderson O.D."/>
            <person name="Ouyang S."/>
            <person name="Liang Y."/>
            <person name="Zimin A.V."/>
            <person name="Pertea G."/>
            <person name="Qi P."/>
            <person name="Bennetzen J.L."/>
            <person name="Dai X."/>
            <person name="Dawson M.W."/>
            <person name="Muller H.G."/>
            <person name="Kugler K."/>
            <person name="Rivarola-Duarte L."/>
            <person name="Spannagl M."/>
            <person name="Mayer K.F.X."/>
            <person name="Lu F.H."/>
            <person name="Bevan M.W."/>
            <person name="Leroy P."/>
            <person name="Li P."/>
            <person name="You F.M."/>
            <person name="Sun Q."/>
            <person name="Liu Z."/>
            <person name="Lyons E."/>
            <person name="Wicker T."/>
            <person name="Salzberg S.L."/>
            <person name="Devos K.M."/>
            <person name="Dvorak J."/>
        </authorList>
    </citation>
    <scope>NUCLEOTIDE SEQUENCE [LARGE SCALE GENOMIC DNA]</scope>
    <source>
        <strain evidence="3">cv. AL8/78</strain>
    </source>
</reference>
<feature type="region of interest" description="Disordered" evidence="1">
    <location>
        <begin position="22"/>
        <end position="43"/>
    </location>
</feature>
<keyword evidence="4" id="KW-1185">Reference proteome</keyword>
<evidence type="ECO:0000256" key="2">
    <source>
        <dbReference type="SAM" id="SignalP"/>
    </source>
</evidence>
<evidence type="ECO:0000313" key="3">
    <source>
        <dbReference type="EnsemblPlants" id="AET4Gv20537600.2"/>
    </source>
</evidence>
<evidence type="ECO:0000313" key="4">
    <source>
        <dbReference type="Proteomes" id="UP000015105"/>
    </source>
</evidence>
<dbReference type="AlphaFoldDB" id="A0A453IEL2"/>
<organism evidence="3 4">
    <name type="scientific">Aegilops tauschii subsp. strangulata</name>
    <name type="common">Goatgrass</name>
    <dbReference type="NCBI Taxonomy" id="200361"/>
    <lineage>
        <taxon>Eukaryota</taxon>
        <taxon>Viridiplantae</taxon>
        <taxon>Streptophyta</taxon>
        <taxon>Embryophyta</taxon>
        <taxon>Tracheophyta</taxon>
        <taxon>Spermatophyta</taxon>
        <taxon>Magnoliopsida</taxon>
        <taxon>Liliopsida</taxon>
        <taxon>Poales</taxon>
        <taxon>Poaceae</taxon>
        <taxon>BOP clade</taxon>
        <taxon>Pooideae</taxon>
        <taxon>Triticodae</taxon>
        <taxon>Triticeae</taxon>
        <taxon>Triticinae</taxon>
        <taxon>Aegilops</taxon>
    </lineage>
</organism>
<dbReference type="Gramene" id="AET4Gv20537600.2">
    <property type="protein sequence ID" value="AET4Gv20537600.2"/>
    <property type="gene ID" value="AET4Gv20537600"/>
</dbReference>
<feature type="signal peptide" evidence="2">
    <location>
        <begin position="1"/>
        <end position="22"/>
    </location>
</feature>
<keyword evidence="2" id="KW-0732">Signal</keyword>
<reference evidence="3" key="4">
    <citation type="submission" date="2019-03" db="UniProtKB">
        <authorList>
            <consortium name="EnsemblPlants"/>
        </authorList>
    </citation>
    <scope>IDENTIFICATION</scope>
</reference>
<protein>
    <submittedName>
        <fullName evidence="3">Uncharacterized protein</fullName>
    </submittedName>
</protein>
<reference evidence="3" key="5">
    <citation type="journal article" date="2021" name="G3 (Bethesda)">
        <title>Aegilops tauschii genome assembly Aet v5.0 features greater sequence contiguity and improved annotation.</title>
        <authorList>
            <person name="Wang L."/>
            <person name="Zhu T."/>
            <person name="Rodriguez J.C."/>
            <person name="Deal K.R."/>
            <person name="Dubcovsky J."/>
            <person name="McGuire P.E."/>
            <person name="Lux T."/>
            <person name="Spannagl M."/>
            <person name="Mayer K.F.X."/>
            <person name="Baldrich P."/>
            <person name="Meyers B.C."/>
            <person name="Huo N."/>
            <person name="Gu Y.Q."/>
            <person name="Zhou H."/>
            <person name="Devos K.M."/>
            <person name="Bennetzen J.L."/>
            <person name="Unver T."/>
            <person name="Budak H."/>
            <person name="Gulick P.J."/>
            <person name="Galiba G."/>
            <person name="Kalapos B."/>
            <person name="Nelson D.R."/>
            <person name="Li P."/>
            <person name="You F.M."/>
            <person name="Luo M.C."/>
            <person name="Dvorak J."/>
        </authorList>
    </citation>
    <scope>NUCLEOTIDE SEQUENCE [LARGE SCALE GENOMIC DNA]</scope>
    <source>
        <strain evidence="3">cv. AL8/78</strain>
    </source>
</reference>
<dbReference type="EnsemblPlants" id="AET4Gv20537600.2">
    <property type="protein sequence ID" value="AET4Gv20537600.2"/>
    <property type="gene ID" value="AET4Gv20537600"/>
</dbReference>
<proteinExistence type="predicted"/>
<name>A0A453IEL2_AEGTS</name>
<reference evidence="4" key="1">
    <citation type="journal article" date="2014" name="Science">
        <title>Ancient hybridizations among the ancestral genomes of bread wheat.</title>
        <authorList>
            <consortium name="International Wheat Genome Sequencing Consortium,"/>
            <person name="Marcussen T."/>
            <person name="Sandve S.R."/>
            <person name="Heier L."/>
            <person name="Spannagl M."/>
            <person name="Pfeifer M."/>
            <person name="Jakobsen K.S."/>
            <person name="Wulff B.B."/>
            <person name="Steuernagel B."/>
            <person name="Mayer K.F."/>
            <person name="Olsen O.A."/>
        </authorList>
    </citation>
    <scope>NUCLEOTIDE SEQUENCE [LARGE SCALE GENOMIC DNA]</scope>
    <source>
        <strain evidence="4">cv. AL8/78</strain>
    </source>
</reference>
<evidence type="ECO:0000256" key="1">
    <source>
        <dbReference type="SAM" id="MobiDB-lite"/>
    </source>
</evidence>
<sequence>PNPSAPPAVIFFPALALAPATARPNRGATHRTGNPSSSNPNSPPFALRLIVSVRARSLLDQRPRAQIERCSLVIFIAGSLPSSSWVGSPTGYASFAA</sequence>
<dbReference type="Proteomes" id="UP000015105">
    <property type="component" value="Chromosome 4D"/>
</dbReference>